<dbReference type="AlphaFoldDB" id="A0A9Q1G7A3"/>
<gene>
    <name evidence="3" type="ORF">SKAU_G00074030</name>
</gene>
<evidence type="ECO:0000313" key="4">
    <source>
        <dbReference type="Proteomes" id="UP001152622"/>
    </source>
</evidence>
<sequence>MVAAFKPEDANDTRSSSEEEDAQGSDEGEEERRYGAVERTPCVVHTLQLVLNLMGKEPTVKRLLDKARNVVQLFRKSSVAKQRLLEQCGLTVIKDCPTRWLTTHQMVSRLLDLQEPLTQVGENMGWDCLLPREWQQMAVLRDLLLPFAEHTNMLQSDTNSLSLVVPALLDLKIHLSQFSQAQIRTYKHLAVLAKKIAANMEQRFSCFICPKDPKFSPLAAAACFLDATVAVEALIGNKEENIKELLKKAEHFLHVTAHPGMQGDDGEEQERLEAPPAKRSRFRFLSKNCPPRPSTSSIGSIRQEIRKYREDLSQQEITHNKGMEFWLTQSSTIYPQLKPLALDLLAMPASQAFAERVFSATGGLTCCHRNRARLTLERSAFLKMNHK</sequence>
<protein>
    <recommendedName>
        <fullName evidence="2">HAT C-terminal dimerisation domain-containing protein</fullName>
    </recommendedName>
</protein>
<feature type="domain" description="HAT C-terminal dimerisation" evidence="2">
    <location>
        <begin position="321"/>
        <end position="372"/>
    </location>
</feature>
<dbReference type="OrthoDB" id="10057873at2759"/>
<dbReference type="InterPro" id="IPR008906">
    <property type="entry name" value="HATC_C_dom"/>
</dbReference>
<keyword evidence="4" id="KW-1185">Reference proteome</keyword>
<dbReference type="InterPro" id="IPR052035">
    <property type="entry name" value="ZnF_BED_domain_contain"/>
</dbReference>
<feature type="region of interest" description="Disordered" evidence="1">
    <location>
        <begin position="1"/>
        <end position="35"/>
    </location>
</feature>
<dbReference type="GO" id="GO:0046983">
    <property type="term" value="F:protein dimerization activity"/>
    <property type="evidence" value="ECO:0007669"/>
    <property type="project" value="InterPro"/>
</dbReference>
<proteinExistence type="predicted"/>
<reference evidence="3" key="1">
    <citation type="journal article" date="2023" name="Science">
        <title>Genome structures resolve the early diversification of teleost fishes.</title>
        <authorList>
            <person name="Parey E."/>
            <person name="Louis A."/>
            <person name="Montfort J."/>
            <person name="Bouchez O."/>
            <person name="Roques C."/>
            <person name="Iampietro C."/>
            <person name="Lluch J."/>
            <person name="Castinel A."/>
            <person name="Donnadieu C."/>
            <person name="Desvignes T."/>
            <person name="Floi Bucao C."/>
            <person name="Jouanno E."/>
            <person name="Wen M."/>
            <person name="Mejri S."/>
            <person name="Dirks R."/>
            <person name="Jansen H."/>
            <person name="Henkel C."/>
            <person name="Chen W.J."/>
            <person name="Zahm M."/>
            <person name="Cabau C."/>
            <person name="Klopp C."/>
            <person name="Thompson A.W."/>
            <person name="Robinson-Rechavi M."/>
            <person name="Braasch I."/>
            <person name="Lecointre G."/>
            <person name="Bobe J."/>
            <person name="Postlethwait J.H."/>
            <person name="Berthelot C."/>
            <person name="Roest Crollius H."/>
            <person name="Guiguen Y."/>
        </authorList>
    </citation>
    <scope>NUCLEOTIDE SEQUENCE</scope>
    <source>
        <strain evidence="3">WJC10195</strain>
    </source>
</reference>
<evidence type="ECO:0000313" key="3">
    <source>
        <dbReference type="EMBL" id="KAJ8376823.1"/>
    </source>
</evidence>
<comment type="caution">
    <text evidence="3">The sequence shown here is derived from an EMBL/GenBank/DDBJ whole genome shotgun (WGS) entry which is preliminary data.</text>
</comment>
<dbReference type="PANTHER" id="PTHR46481">
    <property type="entry name" value="ZINC FINGER BED DOMAIN-CONTAINING PROTEIN 4"/>
    <property type="match status" value="1"/>
</dbReference>
<feature type="compositionally biased region" description="Basic and acidic residues" evidence="1">
    <location>
        <begin position="1"/>
        <end position="17"/>
    </location>
</feature>
<dbReference type="PANTHER" id="PTHR46481:SF4">
    <property type="entry name" value="ZINC FINGER BED DOMAIN-CONTAINING PROTEIN 4"/>
    <property type="match status" value="1"/>
</dbReference>
<dbReference type="EMBL" id="JAINUF010000002">
    <property type="protein sequence ID" value="KAJ8376823.1"/>
    <property type="molecule type" value="Genomic_DNA"/>
</dbReference>
<dbReference type="SUPFAM" id="SSF53098">
    <property type="entry name" value="Ribonuclease H-like"/>
    <property type="match status" value="1"/>
</dbReference>
<accession>A0A9Q1G7A3</accession>
<dbReference type="Proteomes" id="UP001152622">
    <property type="component" value="Chromosome 2"/>
</dbReference>
<dbReference type="Pfam" id="PF05699">
    <property type="entry name" value="Dimer_Tnp_hAT"/>
    <property type="match status" value="1"/>
</dbReference>
<name>A0A9Q1G7A3_SYNKA</name>
<dbReference type="InterPro" id="IPR012337">
    <property type="entry name" value="RNaseH-like_sf"/>
</dbReference>
<evidence type="ECO:0000259" key="2">
    <source>
        <dbReference type="Pfam" id="PF05699"/>
    </source>
</evidence>
<evidence type="ECO:0000256" key="1">
    <source>
        <dbReference type="SAM" id="MobiDB-lite"/>
    </source>
</evidence>
<organism evidence="3 4">
    <name type="scientific">Synaphobranchus kaupii</name>
    <name type="common">Kaup's arrowtooth eel</name>
    <dbReference type="NCBI Taxonomy" id="118154"/>
    <lineage>
        <taxon>Eukaryota</taxon>
        <taxon>Metazoa</taxon>
        <taxon>Chordata</taxon>
        <taxon>Craniata</taxon>
        <taxon>Vertebrata</taxon>
        <taxon>Euteleostomi</taxon>
        <taxon>Actinopterygii</taxon>
        <taxon>Neopterygii</taxon>
        <taxon>Teleostei</taxon>
        <taxon>Anguilliformes</taxon>
        <taxon>Synaphobranchidae</taxon>
        <taxon>Synaphobranchus</taxon>
    </lineage>
</organism>
<feature type="compositionally biased region" description="Acidic residues" evidence="1">
    <location>
        <begin position="18"/>
        <end position="29"/>
    </location>
</feature>